<dbReference type="EMBL" id="KV427645">
    <property type="protein sequence ID" value="KZT03284.1"/>
    <property type="molecule type" value="Genomic_DNA"/>
</dbReference>
<dbReference type="STRING" id="1314785.A0A165CR92"/>
<protein>
    <submittedName>
        <fullName evidence="2">Uncharacterized protein</fullName>
    </submittedName>
</protein>
<name>A0A165CR92_9APHY</name>
<evidence type="ECO:0000313" key="3">
    <source>
        <dbReference type="Proteomes" id="UP000076871"/>
    </source>
</evidence>
<dbReference type="AlphaFoldDB" id="A0A165CR92"/>
<dbReference type="PANTHER" id="PTHR39474:SF1">
    <property type="entry name" value="FUNGAL SPECIFIC TRANSCRIPTION FACTOR"/>
    <property type="match status" value="1"/>
</dbReference>
<dbReference type="Proteomes" id="UP000076871">
    <property type="component" value="Unassembled WGS sequence"/>
</dbReference>
<reference evidence="2 3" key="1">
    <citation type="journal article" date="2016" name="Mol. Biol. Evol.">
        <title>Comparative Genomics of Early-Diverging Mushroom-Forming Fungi Provides Insights into the Origins of Lignocellulose Decay Capabilities.</title>
        <authorList>
            <person name="Nagy L.G."/>
            <person name="Riley R."/>
            <person name="Tritt A."/>
            <person name="Adam C."/>
            <person name="Daum C."/>
            <person name="Floudas D."/>
            <person name="Sun H."/>
            <person name="Yadav J.S."/>
            <person name="Pangilinan J."/>
            <person name="Larsson K.H."/>
            <person name="Matsuura K."/>
            <person name="Barry K."/>
            <person name="Labutti K."/>
            <person name="Kuo R."/>
            <person name="Ohm R.A."/>
            <person name="Bhattacharya S.S."/>
            <person name="Shirouzu T."/>
            <person name="Yoshinaga Y."/>
            <person name="Martin F.M."/>
            <person name="Grigoriev I.V."/>
            <person name="Hibbett D.S."/>
        </authorList>
    </citation>
    <scope>NUCLEOTIDE SEQUENCE [LARGE SCALE GENOMIC DNA]</scope>
    <source>
        <strain evidence="2 3">93-53</strain>
    </source>
</reference>
<organism evidence="2 3">
    <name type="scientific">Laetiporus sulphureus 93-53</name>
    <dbReference type="NCBI Taxonomy" id="1314785"/>
    <lineage>
        <taxon>Eukaryota</taxon>
        <taxon>Fungi</taxon>
        <taxon>Dikarya</taxon>
        <taxon>Basidiomycota</taxon>
        <taxon>Agaricomycotina</taxon>
        <taxon>Agaricomycetes</taxon>
        <taxon>Polyporales</taxon>
        <taxon>Laetiporus</taxon>
    </lineage>
</organism>
<dbReference type="OrthoDB" id="4590138at2759"/>
<feature type="region of interest" description="Disordered" evidence="1">
    <location>
        <begin position="1"/>
        <end position="25"/>
    </location>
</feature>
<dbReference type="GeneID" id="63826643"/>
<evidence type="ECO:0000313" key="2">
    <source>
        <dbReference type="EMBL" id="KZT03284.1"/>
    </source>
</evidence>
<evidence type="ECO:0000256" key="1">
    <source>
        <dbReference type="SAM" id="MobiDB-lite"/>
    </source>
</evidence>
<dbReference type="InParanoid" id="A0A165CR92"/>
<sequence>MSNEADVPANHSLPGPEPNAGQDAERIEVGEKKAFMFDELGPMVVNKDGTLSRVANWPNMAPLERESGRCEF</sequence>
<dbReference type="PANTHER" id="PTHR39474">
    <property type="entry name" value="UNNAMED PRODUCT"/>
    <property type="match status" value="1"/>
</dbReference>
<keyword evidence="3" id="KW-1185">Reference proteome</keyword>
<dbReference type="RefSeq" id="XP_040761024.1">
    <property type="nucleotide sequence ID" value="XM_040909614.1"/>
</dbReference>
<gene>
    <name evidence="2" type="ORF">LAESUDRAFT_729319</name>
</gene>
<accession>A0A165CR92</accession>
<proteinExistence type="predicted"/>